<gene>
    <name evidence="1" type="ORF">JF547_08760</name>
</gene>
<evidence type="ECO:0000313" key="1">
    <source>
        <dbReference type="EMBL" id="MBN8196552.1"/>
    </source>
</evidence>
<proteinExistence type="predicted"/>
<organism evidence="1 2">
    <name type="scientific">Thalassospira povalilytica</name>
    <dbReference type="NCBI Taxonomy" id="732237"/>
    <lineage>
        <taxon>Bacteria</taxon>
        <taxon>Pseudomonadati</taxon>
        <taxon>Pseudomonadota</taxon>
        <taxon>Alphaproteobacteria</taxon>
        <taxon>Rhodospirillales</taxon>
        <taxon>Thalassospiraceae</taxon>
        <taxon>Thalassospira</taxon>
    </lineage>
</organism>
<name>A0A8I1SHP6_9PROT</name>
<reference evidence="1" key="1">
    <citation type="submission" date="2020-12" db="EMBL/GenBank/DDBJ databases">
        <title>Oil enriched cultivation method for isolating marine PHA-producing bacteria.</title>
        <authorList>
            <person name="Zheng W."/>
            <person name="Yu S."/>
            <person name="Huang Y."/>
        </authorList>
    </citation>
    <scope>NUCLEOTIDE SEQUENCE</scope>
    <source>
        <strain evidence="1">SY-2-3</strain>
    </source>
</reference>
<dbReference type="Proteomes" id="UP000664405">
    <property type="component" value="Unassembled WGS sequence"/>
</dbReference>
<evidence type="ECO:0008006" key="3">
    <source>
        <dbReference type="Google" id="ProtNLM"/>
    </source>
</evidence>
<dbReference type="AlphaFoldDB" id="A0A8I1SHP6"/>
<evidence type="ECO:0000313" key="2">
    <source>
        <dbReference type="Proteomes" id="UP000664405"/>
    </source>
</evidence>
<dbReference type="RefSeq" id="WP_206927230.1">
    <property type="nucleotide sequence ID" value="NZ_JAEKJW010000002.1"/>
</dbReference>
<comment type="caution">
    <text evidence="1">The sequence shown here is derived from an EMBL/GenBank/DDBJ whole genome shotgun (WGS) entry which is preliminary data.</text>
</comment>
<sequence length="311" mass="35614">MPFLIKRSLRVISKFKAVLKSFARARRTKAAAEQILLNQGKILTGMFAHKDAARLCEYEWKVFSQWGEDGIIQFLISEIEIEHHTFIEFGVEDFFESNCRYLLQGCDWQGFVIDGSQKNIARLRQSDLYWRHDLQSVAAFVDKDNINSLLTGSGFDRDLGVLSIDLDGNDYHILEAINCFEPRIIICEFNPYFGRERAVSVPYDPKFYRTEKHYSNLYFGASLKAFIHLLEGRGYRLIGTGAMGGNAYFVRKDLMNAKLEKLSQNPIHFNGNCRESVDQNGNLTFLRGEERLKAIRGMPVVNVITGKSEAL</sequence>
<accession>A0A8I1SHP6</accession>
<protein>
    <recommendedName>
        <fullName evidence="3">Methyltransferase FkbM domain-containing protein</fullName>
    </recommendedName>
</protein>
<dbReference type="EMBL" id="JAEKJW010000002">
    <property type="protein sequence ID" value="MBN8196552.1"/>
    <property type="molecule type" value="Genomic_DNA"/>
</dbReference>